<dbReference type="InterPro" id="IPR039422">
    <property type="entry name" value="MarR/SlyA-like"/>
</dbReference>
<dbReference type="GO" id="GO:0003700">
    <property type="term" value="F:DNA-binding transcription factor activity"/>
    <property type="evidence" value="ECO:0007669"/>
    <property type="project" value="InterPro"/>
</dbReference>
<dbReference type="InterPro" id="IPR036388">
    <property type="entry name" value="WH-like_DNA-bd_sf"/>
</dbReference>
<dbReference type="SMART" id="SM00347">
    <property type="entry name" value="HTH_MARR"/>
    <property type="match status" value="1"/>
</dbReference>
<gene>
    <name evidence="2" type="ORF">DD728_09430</name>
</gene>
<sequence>RSFQNMAPDVNLNRPFDPRLFLMDQELDRGVGLLLAGSAELMRAAEEARHKAGLSKPELQILMAIRYTPGQTVGDLRDSLSMTVPTFARIIGELDKRGLIEREREQASDKRRRTLTLSDVGTTLTTQITIVLRERLRLAYRAAGPDAVEGARKVLDSLTR</sequence>
<dbReference type="EMBL" id="DOGS01000191">
    <property type="protein sequence ID" value="HBQ49090.1"/>
    <property type="molecule type" value="Genomic_DNA"/>
</dbReference>
<organism evidence="2 3">
    <name type="scientific">Hyphomonas atlantica</name>
    <dbReference type="NCBI Taxonomy" id="1280948"/>
    <lineage>
        <taxon>Bacteria</taxon>
        <taxon>Pseudomonadati</taxon>
        <taxon>Pseudomonadota</taxon>
        <taxon>Alphaproteobacteria</taxon>
        <taxon>Hyphomonadales</taxon>
        <taxon>Hyphomonadaceae</taxon>
        <taxon>Hyphomonas</taxon>
    </lineage>
</organism>
<evidence type="ECO:0000259" key="1">
    <source>
        <dbReference type="PROSITE" id="PS50995"/>
    </source>
</evidence>
<dbReference type="SUPFAM" id="SSF46785">
    <property type="entry name" value="Winged helix' DNA-binding domain"/>
    <property type="match status" value="1"/>
</dbReference>
<name>A0A356W5Z7_9PROT</name>
<accession>A0A356W5Z7</accession>
<dbReference type="AlphaFoldDB" id="A0A356W5Z7"/>
<dbReference type="InterPro" id="IPR036390">
    <property type="entry name" value="WH_DNA-bd_sf"/>
</dbReference>
<protein>
    <recommendedName>
        <fullName evidence="1">HTH marR-type domain-containing protein</fullName>
    </recommendedName>
</protein>
<dbReference type="Pfam" id="PF12802">
    <property type="entry name" value="MarR_2"/>
    <property type="match status" value="1"/>
</dbReference>
<dbReference type="PANTHER" id="PTHR33164">
    <property type="entry name" value="TRANSCRIPTIONAL REGULATOR, MARR FAMILY"/>
    <property type="match status" value="1"/>
</dbReference>
<dbReference type="Proteomes" id="UP000263957">
    <property type="component" value="Unassembled WGS sequence"/>
</dbReference>
<dbReference type="GO" id="GO:0006950">
    <property type="term" value="P:response to stress"/>
    <property type="evidence" value="ECO:0007669"/>
    <property type="project" value="TreeGrafter"/>
</dbReference>
<feature type="non-terminal residue" evidence="2">
    <location>
        <position position="1"/>
    </location>
</feature>
<reference evidence="2 3" key="1">
    <citation type="journal article" date="2018" name="Nat. Biotechnol.">
        <title>A standardized bacterial taxonomy based on genome phylogeny substantially revises the tree of life.</title>
        <authorList>
            <person name="Parks D.H."/>
            <person name="Chuvochina M."/>
            <person name="Waite D.W."/>
            <person name="Rinke C."/>
            <person name="Skarshewski A."/>
            <person name="Chaumeil P.A."/>
            <person name="Hugenholtz P."/>
        </authorList>
    </citation>
    <scope>NUCLEOTIDE SEQUENCE [LARGE SCALE GENOMIC DNA]</scope>
    <source>
        <strain evidence="2">UBA10378</strain>
    </source>
</reference>
<dbReference type="Gene3D" id="1.10.10.10">
    <property type="entry name" value="Winged helix-like DNA-binding domain superfamily/Winged helix DNA-binding domain"/>
    <property type="match status" value="1"/>
</dbReference>
<evidence type="ECO:0000313" key="2">
    <source>
        <dbReference type="EMBL" id="HBQ49090.1"/>
    </source>
</evidence>
<dbReference type="PROSITE" id="PS50995">
    <property type="entry name" value="HTH_MARR_2"/>
    <property type="match status" value="1"/>
</dbReference>
<feature type="domain" description="HTH marR-type" evidence="1">
    <location>
        <begin position="17"/>
        <end position="160"/>
    </location>
</feature>
<dbReference type="InterPro" id="IPR000835">
    <property type="entry name" value="HTH_MarR-typ"/>
</dbReference>
<comment type="caution">
    <text evidence="2">The sequence shown here is derived from an EMBL/GenBank/DDBJ whole genome shotgun (WGS) entry which is preliminary data.</text>
</comment>
<proteinExistence type="predicted"/>
<evidence type="ECO:0000313" key="3">
    <source>
        <dbReference type="Proteomes" id="UP000263957"/>
    </source>
</evidence>
<dbReference type="PANTHER" id="PTHR33164:SF43">
    <property type="entry name" value="HTH-TYPE TRANSCRIPTIONAL REPRESSOR YETL"/>
    <property type="match status" value="1"/>
</dbReference>